<feature type="domain" description="SH3b" evidence="3">
    <location>
        <begin position="173"/>
        <end position="239"/>
    </location>
</feature>
<name>A0A3Q9RLM4_9BACI</name>
<dbReference type="GO" id="GO:0008745">
    <property type="term" value="F:N-acetylmuramoyl-L-alanine amidase activity"/>
    <property type="evidence" value="ECO:0007669"/>
    <property type="project" value="InterPro"/>
</dbReference>
<dbReference type="AlphaFoldDB" id="A0A3Q9RLM4"/>
<dbReference type="GO" id="GO:0009253">
    <property type="term" value="P:peptidoglycan catabolic process"/>
    <property type="evidence" value="ECO:0007669"/>
    <property type="project" value="InterPro"/>
</dbReference>
<dbReference type="EMBL" id="CP026095">
    <property type="protein sequence ID" value="AZV44535.1"/>
    <property type="molecule type" value="Genomic_DNA"/>
</dbReference>
<proteinExistence type="predicted"/>
<evidence type="ECO:0000259" key="3">
    <source>
        <dbReference type="PROSITE" id="PS51781"/>
    </source>
</evidence>
<evidence type="ECO:0000256" key="1">
    <source>
        <dbReference type="ARBA" id="ARBA00022801"/>
    </source>
</evidence>
<feature type="domain" description="SH3b" evidence="3">
    <location>
        <begin position="97"/>
        <end position="160"/>
    </location>
</feature>
<dbReference type="Pfam" id="PF01520">
    <property type="entry name" value="Amidase_3"/>
    <property type="match status" value="1"/>
</dbReference>
<dbReference type="PANTHER" id="PTHR34408:SF1">
    <property type="entry name" value="GLYCOSYL HYDROLASE FAMILY 19 DOMAIN-CONTAINING PROTEIN HI_1415"/>
    <property type="match status" value="1"/>
</dbReference>
<organism evidence="4 5">
    <name type="scientific">Peribacillus asahii</name>
    <dbReference type="NCBI Taxonomy" id="228899"/>
    <lineage>
        <taxon>Bacteria</taxon>
        <taxon>Bacillati</taxon>
        <taxon>Bacillota</taxon>
        <taxon>Bacilli</taxon>
        <taxon>Bacillales</taxon>
        <taxon>Bacillaceae</taxon>
        <taxon>Peribacillus</taxon>
    </lineage>
</organism>
<evidence type="ECO:0000256" key="2">
    <source>
        <dbReference type="ARBA" id="ARBA00023316"/>
    </source>
</evidence>
<feature type="domain" description="SH3b" evidence="3">
    <location>
        <begin position="318"/>
        <end position="382"/>
    </location>
</feature>
<evidence type="ECO:0000313" key="5">
    <source>
        <dbReference type="Proteomes" id="UP000283095"/>
    </source>
</evidence>
<dbReference type="Gene3D" id="2.30.30.40">
    <property type="entry name" value="SH3 Domains"/>
    <property type="match status" value="5"/>
</dbReference>
<dbReference type="InterPro" id="IPR017293">
    <property type="entry name" value="N-acetylmuramoyl-L-ala_amidase"/>
</dbReference>
<dbReference type="GO" id="GO:0071555">
    <property type="term" value="P:cell wall organization"/>
    <property type="evidence" value="ECO:0007669"/>
    <property type="project" value="UniProtKB-KW"/>
</dbReference>
<dbReference type="KEGG" id="pasa:BAOM_3926"/>
<protein>
    <recommendedName>
        <fullName evidence="3">SH3b domain-containing protein</fullName>
    </recommendedName>
</protein>
<dbReference type="SUPFAM" id="SSF53187">
    <property type="entry name" value="Zn-dependent exopeptidases"/>
    <property type="match status" value="1"/>
</dbReference>
<feature type="domain" description="SH3b" evidence="3">
    <location>
        <begin position="244"/>
        <end position="307"/>
    </location>
</feature>
<dbReference type="InterPro" id="IPR002508">
    <property type="entry name" value="MurNAc-LAA_cat"/>
</dbReference>
<dbReference type="InterPro" id="IPR052354">
    <property type="entry name" value="Cell_Wall_Dynamics_Protein"/>
</dbReference>
<sequence>MKQKGIILTLALLIIFIAFPHAYAFSEQQKVTATSNSVNVRNGAGLSFPVISQLTKGEEYVVIKEEDDWIQIKLSAAKTGWVANWLVEKTEAVNQTTEQGTIIGDSVRIRTGPGTSFQTIGSLSHGTAVNITITDNENWLEIKTDHVQGWVAKQYVQLSAIKQPEKAKEAKTKTKELYTGLVNVDQLNVRLQPSTSGAVLGKLAKNSEVTVYQEEGNWVQINFQNYKGWVLKQYIQTKDAASSRATAKVLAPNLAVHKEASLTSSILGEVKKNESYPIIKEKGYLTQIQLNSKKKGWVANWFLEKEEQPALSSEKKKATNGTISIMYDDTLIREKPTANSTILKQTKEGDTFSVTGLEDDWYKVKWKSGKTGYVAGWMVSIDGQHEQVTRPGVEKYLKDKVIIIDPGHGGRDGGTIGLRGTLEKHLTSRTAKLLYDKLHAAGADVILTRSTDTYVPLPSRVSISHIHNADAFISLHYDSTVNLATSGITTYYYHGYQQALASSISYSLASALQVENRGHRLGNYHVLRENKRAAALVELGYLSNPADELIVTTNDYQENVTSAIYNGLARYFK</sequence>
<dbReference type="PROSITE" id="PS51781">
    <property type="entry name" value="SH3B"/>
    <property type="match status" value="5"/>
</dbReference>
<dbReference type="RefSeq" id="WP_164853282.1">
    <property type="nucleotide sequence ID" value="NZ_CP026095.1"/>
</dbReference>
<dbReference type="SMART" id="SM00646">
    <property type="entry name" value="Ami_3"/>
    <property type="match status" value="1"/>
</dbReference>
<dbReference type="InterPro" id="IPR003646">
    <property type="entry name" value="SH3-like_bac-type"/>
</dbReference>
<reference evidence="4 5" key="1">
    <citation type="submission" date="2018-01" db="EMBL/GenBank/DDBJ databases">
        <title>Bacillus asahii Genome sequencing and assembly.</title>
        <authorList>
            <person name="Jiang H."/>
            <person name="Feng Y."/>
            <person name="Zhao F."/>
            <person name="Lin X."/>
        </authorList>
    </citation>
    <scope>NUCLEOTIDE SEQUENCE [LARGE SCALE GENOMIC DNA]</scope>
    <source>
        <strain evidence="4 5">OM18</strain>
    </source>
</reference>
<dbReference type="SMART" id="SM00287">
    <property type="entry name" value="SH3b"/>
    <property type="match status" value="5"/>
</dbReference>
<feature type="domain" description="SH3b" evidence="3">
    <location>
        <begin position="26"/>
        <end position="90"/>
    </location>
</feature>
<dbReference type="Proteomes" id="UP000283095">
    <property type="component" value="Chromosome"/>
</dbReference>
<dbReference type="CDD" id="cd02696">
    <property type="entry name" value="MurNAc-LAA"/>
    <property type="match status" value="1"/>
</dbReference>
<dbReference type="Pfam" id="PF08239">
    <property type="entry name" value="SH3_3"/>
    <property type="match status" value="5"/>
</dbReference>
<keyword evidence="2" id="KW-0961">Cell wall biogenesis/degradation</keyword>
<dbReference type="Gene3D" id="3.40.630.40">
    <property type="entry name" value="Zn-dependent exopeptidases"/>
    <property type="match status" value="1"/>
</dbReference>
<dbReference type="PANTHER" id="PTHR34408">
    <property type="entry name" value="FAMILY PROTEIN, PUTATIVE-RELATED"/>
    <property type="match status" value="1"/>
</dbReference>
<evidence type="ECO:0000313" key="4">
    <source>
        <dbReference type="EMBL" id="AZV44535.1"/>
    </source>
</evidence>
<keyword evidence="1" id="KW-0378">Hydrolase</keyword>
<gene>
    <name evidence="4" type="ORF">BAOM_3926</name>
</gene>
<dbReference type="PIRSF" id="PIRSF037846">
    <property type="entry name" value="Autolysin_YrvJ_prd"/>
    <property type="match status" value="1"/>
</dbReference>
<accession>A0A3Q9RLM4</accession>